<dbReference type="AlphaFoldDB" id="A0A3S4ZD91"/>
<evidence type="ECO:0000256" key="1">
    <source>
        <dbReference type="SAM" id="MobiDB-lite"/>
    </source>
</evidence>
<feature type="compositionally biased region" description="Basic residues" evidence="1">
    <location>
        <begin position="148"/>
        <end position="171"/>
    </location>
</feature>
<accession>A0A3S4ZD91</accession>
<name>A0A3S4ZD91_9PLAT</name>
<feature type="region of interest" description="Disordered" evidence="1">
    <location>
        <begin position="39"/>
        <end position="68"/>
    </location>
</feature>
<feature type="compositionally biased region" description="Polar residues" evidence="1">
    <location>
        <begin position="189"/>
        <end position="198"/>
    </location>
</feature>
<organism evidence="2 3">
    <name type="scientific">Protopolystoma xenopodis</name>
    <dbReference type="NCBI Taxonomy" id="117903"/>
    <lineage>
        <taxon>Eukaryota</taxon>
        <taxon>Metazoa</taxon>
        <taxon>Spiralia</taxon>
        <taxon>Lophotrochozoa</taxon>
        <taxon>Platyhelminthes</taxon>
        <taxon>Monogenea</taxon>
        <taxon>Polyopisthocotylea</taxon>
        <taxon>Polystomatidea</taxon>
        <taxon>Polystomatidae</taxon>
        <taxon>Protopolystoma</taxon>
    </lineage>
</organism>
<evidence type="ECO:0000313" key="2">
    <source>
        <dbReference type="EMBL" id="VEL08496.1"/>
    </source>
</evidence>
<feature type="compositionally biased region" description="Low complexity" evidence="1">
    <location>
        <begin position="104"/>
        <end position="122"/>
    </location>
</feature>
<feature type="compositionally biased region" description="Low complexity" evidence="1">
    <location>
        <begin position="83"/>
        <end position="92"/>
    </location>
</feature>
<reference evidence="2" key="1">
    <citation type="submission" date="2018-11" db="EMBL/GenBank/DDBJ databases">
        <authorList>
            <consortium name="Pathogen Informatics"/>
        </authorList>
    </citation>
    <scope>NUCLEOTIDE SEQUENCE</scope>
</reference>
<sequence length="440" mass="47514">MWCLRNANGLTGHVDSLYLAMQEPVLFAHSEQMHSAVVSTPQKTRAPTSSSALLPADSRASNRPKIVRMPSSPCRSACCLSSSSSSSVSSCPSPRPHSNHAIKTGSSCSSLSSTHLPSTRRTVLLHQHRRTDTPDPPGRHTAAARPASSRRHSSCNAKLRPRRHRGRHHRHATGDHDVCRRDRPERQSDGYSSETSRSGEPLRSGRARTRRQFRHTLLPDLGPTAYTSGYPAAHMPPCMFYYLPSLAQTPMLLPSQTSGQFAPLLTPQTAGLSPSFNAFGATMLPLQPMAGAYPLPSELWEMRNASIPCAFPLGNPASPSSVASVPEKSALFATSTPQTPASAVFSTCPGAVQDVFRLPQQQPVVKGHGDRRSVSQLRGEPAPRAVACGPVRVATLSRDAAAFKPANGWNGQLFTAPIHSMTLGYDAHENRKVWPTHAMS</sequence>
<comment type="caution">
    <text evidence="2">The sequence shown here is derived from an EMBL/GenBank/DDBJ whole genome shotgun (WGS) entry which is preliminary data.</text>
</comment>
<gene>
    <name evidence="2" type="ORF">PXEA_LOCUS1936</name>
</gene>
<feature type="compositionally biased region" description="Basic and acidic residues" evidence="1">
    <location>
        <begin position="172"/>
        <end position="188"/>
    </location>
</feature>
<proteinExistence type="predicted"/>
<dbReference type="Proteomes" id="UP000784294">
    <property type="component" value="Unassembled WGS sequence"/>
</dbReference>
<protein>
    <submittedName>
        <fullName evidence="2">Uncharacterized protein</fullName>
    </submittedName>
</protein>
<feature type="region of interest" description="Disordered" evidence="1">
    <location>
        <begin position="83"/>
        <end position="212"/>
    </location>
</feature>
<feature type="compositionally biased region" description="Polar residues" evidence="1">
    <location>
        <begin position="39"/>
        <end position="52"/>
    </location>
</feature>
<evidence type="ECO:0000313" key="3">
    <source>
        <dbReference type="Proteomes" id="UP000784294"/>
    </source>
</evidence>
<keyword evidence="3" id="KW-1185">Reference proteome</keyword>
<dbReference type="EMBL" id="CAAALY010004126">
    <property type="protein sequence ID" value="VEL08496.1"/>
    <property type="molecule type" value="Genomic_DNA"/>
</dbReference>